<keyword evidence="2" id="KW-1185">Reference proteome</keyword>
<feature type="non-terminal residue" evidence="1">
    <location>
        <position position="1"/>
    </location>
</feature>
<protein>
    <recommendedName>
        <fullName evidence="3">RING-type domain-containing protein</fullName>
    </recommendedName>
</protein>
<sequence>MSSRSHCPTISVTFCQSPQESLDTADILVCGHVVCYVCQAANSEAFYCPQCQRGRSPPGTDTRVGRFYQRHEEINQQLRKECCADEDEEIPQDITIPKVECFRCKRVDSIDEFWHCNDCSESICCTCCLKLHRLHNIVSLAGPELTKLTKQTIGKLDGHYEGLGKNIAGLHEEMKEGIGELVECHRNALTKVAEQSTYAAGAQMNGAMWAIAEEFEGKCEAYLPHARIYNDQLRDLKEKLEILAKKE</sequence>
<proteinExistence type="predicted"/>
<accession>A0AA36FWT0</accession>
<gene>
    <name evidence="1" type="ORF">MSPICULIGERA_LOCUS3807</name>
</gene>
<organism evidence="1 2">
    <name type="scientific">Mesorhabditis spiculigera</name>
    <dbReference type="NCBI Taxonomy" id="96644"/>
    <lineage>
        <taxon>Eukaryota</taxon>
        <taxon>Metazoa</taxon>
        <taxon>Ecdysozoa</taxon>
        <taxon>Nematoda</taxon>
        <taxon>Chromadorea</taxon>
        <taxon>Rhabditida</taxon>
        <taxon>Rhabditina</taxon>
        <taxon>Rhabditomorpha</taxon>
        <taxon>Rhabditoidea</taxon>
        <taxon>Rhabditidae</taxon>
        <taxon>Mesorhabditinae</taxon>
        <taxon>Mesorhabditis</taxon>
    </lineage>
</organism>
<dbReference type="EMBL" id="CATQJA010000988">
    <property type="protein sequence ID" value="CAJ0565150.1"/>
    <property type="molecule type" value="Genomic_DNA"/>
</dbReference>
<name>A0AA36FWT0_9BILA</name>
<evidence type="ECO:0000313" key="2">
    <source>
        <dbReference type="Proteomes" id="UP001177023"/>
    </source>
</evidence>
<dbReference type="AlphaFoldDB" id="A0AA36FWT0"/>
<dbReference type="Proteomes" id="UP001177023">
    <property type="component" value="Unassembled WGS sequence"/>
</dbReference>
<reference evidence="1" key="1">
    <citation type="submission" date="2023-06" db="EMBL/GenBank/DDBJ databases">
        <authorList>
            <person name="Delattre M."/>
        </authorList>
    </citation>
    <scope>NUCLEOTIDE SEQUENCE</scope>
    <source>
        <strain evidence="1">AF72</strain>
    </source>
</reference>
<comment type="caution">
    <text evidence="1">The sequence shown here is derived from an EMBL/GenBank/DDBJ whole genome shotgun (WGS) entry which is preliminary data.</text>
</comment>
<evidence type="ECO:0000313" key="1">
    <source>
        <dbReference type="EMBL" id="CAJ0565150.1"/>
    </source>
</evidence>
<evidence type="ECO:0008006" key="3">
    <source>
        <dbReference type="Google" id="ProtNLM"/>
    </source>
</evidence>